<dbReference type="AlphaFoldDB" id="T1I2A7"/>
<dbReference type="EnsemblMetazoa" id="RPRC010427-RA">
    <property type="protein sequence ID" value="RPRC010427-PA"/>
    <property type="gene ID" value="RPRC010427"/>
</dbReference>
<proteinExistence type="predicted"/>
<dbReference type="VEuPathDB" id="VectorBase:RPRC010427"/>
<dbReference type="Proteomes" id="UP000015103">
    <property type="component" value="Unassembled WGS sequence"/>
</dbReference>
<dbReference type="Pfam" id="PF14846">
    <property type="entry name" value="DUF4485"/>
    <property type="match status" value="1"/>
</dbReference>
<sequence>MVEEMVPFTSRITSPNYKLPYLKSTLVDNMMAIWEIIMKKDGTDYTNICKWLNYLSTQSVNPRRREIRKQYMWYLRIMLETGAQCLPFTEPVPQRLPELFIYLENNNIAKTQYIELIKFLNEDKDALKPNKSFSVLNKGYQLDVESGAFESLNDPSFLNDLVINDRLEMGRRVNYPCKQSERCNEAQHNFLNNLNEKEKNEMIANTLNLRKDLLKEKDLLSATKNENIQDTLEETILSVEENKHSGENSKIKQPSTSKKFKFAKHTKINILMSNEETVDQNRNTNDKQFKNYKNSMSKQFSNTPRNTKSDISETLQVFSTKEKQLYNDYIINEPINLNDLLNKYDIRQKVPSVSRSPMKVKMPKKSIQRLGIEN</sequence>
<dbReference type="EMBL" id="ACPB03006730">
    <property type="status" value="NOT_ANNOTATED_CDS"/>
    <property type="molecule type" value="Genomic_DNA"/>
</dbReference>
<keyword evidence="2" id="KW-1185">Reference proteome</keyword>
<dbReference type="HOGENOM" id="CLU_740983_0_0_1"/>
<reference evidence="1" key="1">
    <citation type="submission" date="2015-05" db="UniProtKB">
        <authorList>
            <consortium name="EnsemblMetazoa"/>
        </authorList>
    </citation>
    <scope>IDENTIFICATION</scope>
</reference>
<dbReference type="InterPro" id="IPR027831">
    <property type="entry name" value="DUF4485"/>
</dbReference>
<evidence type="ECO:0000313" key="2">
    <source>
        <dbReference type="Proteomes" id="UP000015103"/>
    </source>
</evidence>
<organism evidence="1 2">
    <name type="scientific">Rhodnius prolixus</name>
    <name type="common">Triatomid bug</name>
    <dbReference type="NCBI Taxonomy" id="13249"/>
    <lineage>
        <taxon>Eukaryota</taxon>
        <taxon>Metazoa</taxon>
        <taxon>Ecdysozoa</taxon>
        <taxon>Arthropoda</taxon>
        <taxon>Hexapoda</taxon>
        <taxon>Insecta</taxon>
        <taxon>Pterygota</taxon>
        <taxon>Neoptera</taxon>
        <taxon>Paraneoptera</taxon>
        <taxon>Hemiptera</taxon>
        <taxon>Heteroptera</taxon>
        <taxon>Panheteroptera</taxon>
        <taxon>Cimicomorpha</taxon>
        <taxon>Reduviidae</taxon>
        <taxon>Triatominae</taxon>
        <taxon>Rhodnius</taxon>
    </lineage>
</organism>
<dbReference type="InParanoid" id="T1I2A7"/>
<evidence type="ECO:0000313" key="1">
    <source>
        <dbReference type="EnsemblMetazoa" id="RPRC010427-PA"/>
    </source>
</evidence>
<protein>
    <submittedName>
        <fullName evidence="1">DUF4485 domain-containing protein</fullName>
    </submittedName>
</protein>
<accession>T1I2A7</accession>
<name>T1I2A7_RHOPR</name>